<evidence type="ECO:0000313" key="6">
    <source>
        <dbReference type="Proteomes" id="UP000032552"/>
    </source>
</evidence>
<reference evidence="6" key="1">
    <citation type="submission" date="2014-05" db="EMBL/GenBank/DDBJ databases">
        <title>Whole genome sequencing of Lactobacillus casei NRIC0644.</title>
        <authorList>
            <person name="Atarashi H."/>
            <person name="Yoshida Y."/>
            <person name="Fujimura S."/>
            <person name="Tanaka N."/>
            <person name="Shiwa Y."/>
            <person name="Yoshikawa H."/>
            <person name="Okada S."/>
            <person name="Nakagawa J."/>
        </authorList>
    </citation>
    <scope>NUCLEOTIDE SEQUENCE [LARGE SCALE GENOMIC DNA]</scope>
    <source>
        <strain evidence="6">NRIC0644</strain>
    </source>
</reference>
<evidence type="ECO:0000313" key="5">
    <source>
        <dbReference type="EMBL" id="GAN35843.1"/>
    </source>
</evidence>
<accession>A0A0C9QB19</accession>
<evidence type="ECO:0000259" key="4">
    <source>
        <dbReference type="Pfam" id="PF11797"/>
    </source>
</evidence>
<proteinExistence type="predicted"/>
<keyword evidence="1" id="KW-0472">Membrane</keyword>
<dbReference type="EMBL" id="BAYM01000030">
    <property type="protein sequence ID" value="GAN35843.1"/>
    <property type="molecule type" value="Genomic_DNA"/>
</dbReference>
<keyword evidence="1" id="KW-0812">Transmembrane</keyword>
<evidence type="ECO:0000259" key="3">
    <source>
        <dbReference type="Pfam" id="PF06030"/>
    </source>
</evidence>
<dbReference type="InterPro" id="IPR010317">
    <property type="entry name" value="WxLIP_PGBD"/>
</dbReference>
<dbReference type="RefSeq" id="WP_003573290.1">
    <property type="nucleotide sequence ID" value="NZ_BAYM01000030.1"/>
</dbReference>
<organism evidence="5 6">
    <name type="scientific">Lacticaseibacillus paracasei NRIC 0644</name>
    <dbReference type="NCBI Taxonomy" id="1435038"/>
    <lineage>
        <taxon>Bacteria</taxon>
        <taxon>Bacillati</taxon>
        <taxon>Bacillota</taxon>
        <taxon>Bacilli</taxon>
        <taxon>Lactobacillales</taxon>
        <taxon>Lactobacillaceae</taxon>
        <taxon>Lacticaseibacillus</taxon>
    </lineage>
</organism>
<dbReference type="Proteomes" id="UP000032552">
    <property type="component" value="Unassembled WGS sequence"/>
</dbReference>
<evidence type="ECO:0000256" key="2">
    <source>
        <dbReference type="SAM" id="SignalP"/>
    </source>
</evidence>
<dbReference type="Pfam" id="PF06030">
    <property type="entry name" value="WxLIP_PGBD"/>
    <property type="match status" value="1"/>
</dbReference>
<feature type="signal peptide" evidence="2">
    <location>
        <begin position="1"/>
        <end position="20"/>
    </location>
</feature>
<keyword evidence="2" id="KW-0732">Signal</keyword>
<name>A0A0C9QB19_LACPA</name>
<feature type="domain" description="WxL Interacting Protein peptidoglycan binding" evidence="3">
    <location>
        <begin position="32"/>
        <end position="149"/>
    </location>
</feature>
<dbReference type="AlphaFoldDB" id="A0A0C9QB19"/>
<comment type="caution">
    <text evidence="5">The sequence shown here is derived from an EMBL/GenBank/DDBJ whole genome shotgun (WGS) entry which is preliminary data.</text>
</comment>
<evidence type="ECO:0000256" key="1">
    <source>
        <dbReference type="SAM" id="Phobius"/>
    </source>
</evidence>
<dbReference type="InterPro" id="IPR021759">
    <property type="entry name" value="WxLIP_HBD"/>
</dbReference>
<dbReference type="Pfam" id="PF11797">
    <property type="entry name" value="WxLIP_HBD"/>
    <property type="match status" value="1"/>
</dbReference>
<feature type="chain" id="PRO_5038859897" evidence="2">
    <location>
        <begin position="21"/>
        <end position="344"/>
    </location>
</feature>
<sequence>MKRIALFALMVLVISPFLIAAGQKTTATTPEFAVTPVLPSNQKQADAGYFDLQVDPGQQEDLQLRISNLSDQVQTYTIAVNPAYTTDSGAIAFDRAMPPLNQDARRLNTLISGPEKVSVPAKTERLVTYTLKAPSQHFIGVISGGFYVSPENDSSTNKSASGVSFTNRFAIGITTILRQDFKTPNPPLLAMTKAGIGTINHYAAVQATISNPSGNQFGDITSDYALSKTGTKKALITGHFVGQAVAPHSFFTQSILLNDRKLMAGDYSLKWTAKSGDFSWTKTLAFHYSGHLPKNTLQPVVNKPKTKAPDNPQLPWIITGIAIALLLILTGTWGWSTWHRRHNQ</sequence>
<gene>
    <name evidence="5" type="ORF">LC0644_0432</name>
</gene>
<feature type="transmembrane region" description="Helical" evidence="1">
    <location>
        <begin position="314"/>
        <end position="335"/>
    </location>
</feature>
<feature type="domain" description="WxL Interacting Protein host binding" evidence="4">
    <location>
        <begin position="162"/>
        <end position="286"/>
    </location>
</feature>
<protein>
    <submittedName>
        <fullName evidence="5">Cell surface protein</fullName>
    </submittedName>
</protein>
<keyword evidence="1" id="KW-1133">Transmembrane helix</keyword>